<gene>
    <name evidence="5" type="primary">NCR3LG1</name>
</gene>
<dbReference type="Gene3D" id="1.10.150.180">
    <property type="entry name" value="Gamma-retroviral matrix domain"/>
    <property type="match status" value="1"/>
</dbReference>
<dbReference type="InterPro" id="IPR003599">
    <property type="entry name" value="Ig_sub"/>
</dbReference>
<keyword evidence="2" id="KW-0812">Transmembrane</keyword>
<dbReference type="Proteomes" id="UP000029965">
    <property type="component" value="Chromosome 1"/>
</dbReference>
<accession>A0A0D9QXP1</accession>
<dbReference type="EMBL" id="AQIB01085156">
    <property type="status" value="NOT_ANNOTATED_CDS"/>
    <property type="molecule type" value="Genomic_DNA"/>
</dbReference>
<keyword evidence="2" id="KW-1133">Transmembrane helix</keyword>
<reference evidence="5" key="2">
    <citation type="submission" date="2025-08" db="UniProtKB">
        <authorList>
            <consortium name="Ensembl"/>
        </authorList>
    </citation>
    <scope>IDENTIFICATION</scope>
</reference>
<dbReference type="Pfam" id="PF07686">
    <property type="entry name" value="V-set"/>
    <property type="match status" value="1"/>
</dbReference>
<dbReference type="GO" id="GO:0048018">
    <property type="term" value="F:receptor ligand activity"/>
    <property type="evidence" value="ECO:0007669"/>
    <property type="project" value="Ensembl"/>
</dbReference>
<feature type="domain" description="Ig-like" evidence="4">
    <location>
        <begin position="19"/>
        <end position="124"/>
    </location>
</feature>
<evidence type="ECO:0000259" key="4">
    <source>
        <dbReference type="PROSITE" id="PS50835"/>
    </source>
</evidence>
<dbReference type="Bgee" id="ENSCSAG00000004804">
    <property type="expression patterns" value="Expressed in fibroblast and 5 other cell types or tissues"/>
</dbReference>
<dbReference type="InterPro" id="IPR007110">
    <property type="entry name" value="Ig-like_dom"/>
</dbReference>
<dbReference type="OMA" id="GKYMCES"/>
<evidence type="ECO:0000313" key="5">
    <source>
        <dbReference type="Ensembl" id="ENSCSAP00000001130.1"/>
    </source>
</evidence>
<dbReference type="InterPro" id="IPR050462">
    <property type="entry name" value="Retroviral_Gag-Pol_poly"/>
</dbReference>
<dbReference type="InterPro" id="IPR003597">
    <property type="entry name" value="Ig_C1-set"/>
</dbReference>
<dbReference type="InterPro" id="IPR013106">
    <property type="entry name" value="Ig_V-set"/>
</dbReference>
<feature type="signal peptide" evidence="3">
    <location>
        <begin position="1"/>
        <end position="23"/>
    </location>
</feature>
<feature type="compositionally biased region" description="Low complexity" evidence="1">
    <location>
        <begin position="424"/>
        <end position="453"/>
    </location>
</feature>
<feature type="domain" description="Ig-like" evidence="4">
    <location>
        <begin position="143"/>
        <end position="240"/>
    </location>
</feature>
<dbReference type="Gene3D" id="2.60.40.10">
    <property type="entry name" value="Immunoglobulins"/>
    <property type="match status" value="2"/>
</dbReference>
<sequence>MAWMAAFSACAALLLPWCPLMTAGDLKVEMMARGIQATRLNDSVTISCKVIYSQPLNITSMGITWFRKSLTLDKEVKVFEFFGDHQKAFRPGANVSLWRLKSGDASLKLPGVQLEEAGEYRCEVVVTPLKAQGTVQLKVVASPTSRLFQDQAVVKENEGKYMCESSGFYPKDINITWEKRTQESPHHVVISENIITGPTIKNMDGTFNITSCLKLNSSQEDPGTVYQCVIWHESLHTPVSIDFNLTAPRQSLSEPEKTDVSSPYWWLIPSAVGLILLIFFIFWKKMCNKSSSAYTPLKCILKHWSSFDTQTLKKERLVFFCTWAWPSYQLQDGEAWPPEGSVNINTIQQLDIFCRQEGKWSEVPYVQAFFALRDNPDLCECCGIYPVLLTDTSGKSTDDNSPKSEKQTPREYSDAVPGCPSPSSPHSLGPPSATSSTTPVLPSQPPTLLLPLQ</sequence>
<evidence type="ECO:0000256" key="3">
    <source>
        <dbReference type="SAM" id="SignalP"/>
    </source>
</evidence>
<proteinExistence type="predicted"/>
<reference evidence="5" key="3">
    <citation type="submission" date="2025-09" db="UniProtKB">
        <authorList>
            <consortium name="Ensembl"/>
        </authorList>
    </citation>
    <scope>IDENTIFICATION</scope>
</reference>
<evidence type="ECO:0000256" key="2">
    <source>
        <dbReference type="SAM" id="Phobius"/>
    </source>
</evidence>
<evidence type="ECO:0000256" key="1">
    <source>
        <dbReference type="SAM" id="MobiDB-lite"/>
    </source>
</evidence>
<dbReference type="Pfam" id="PF07654">
    <property type="entry name" value="C1-set"/>
    <property type="match status" value="1"/>
</dbReference>
<evidence type="ECO:0000313" key="6">
    <source>
        <dbReference type="Proteomes" id="UP000029965"/>
    </source>
</evidence>
<dbReference type="eggNOG" id="KOG3866">
    <property type="taxonomic scope" value="Eukaryota"/>
</dbReference>
<dbReference type="InterPro" id="IPR013783">
    <property type="entry name" value="Ig-like_fold"/>
</dbReference>
<keyword evidence="2" id="KW-0472">Membrane</keyword>
<dbReference type="SUPFAM" id="SSF47836">
    <property type="entry name" value="Retroviral matrix proteins"/>
    <property type="match status" value="1"/>
</dbReference>
<dbReference type="PROSITE" id="PS50835">
    <property type="entry name" value="IG_LIKE"/>
    <property type="match status" value="2"/>
</dbReference>
<protein>
    <submittedName>
        <fullName evidence="5">Natural killer cell cytotoxicity receptor 3 ligand 1</fullName>
    </submittedName>
</protein>
<dbReference type="Ensembl" id="ENSCSAT00000002838.1">
    <property type="protein sequence ID" value="ENSCSAP00000001130.1"/>
    <property type="gene ID" value="ENSCSAG00000004804.1"/>
</dbReference>
<dbReference type="GeneTree" id="ENSGT00940000163348"/>
<dbReference type="GO" id="GO:0005886">
    <property type="term" value="C:plasma membrane"/>
    <property type="evidence" value="ECO:0007669"/>
    <property type="project" value="Ensembl"/>
</dbReference>
<dbReference type="jPOST" id="A0A0D9QXP1"/>
<feature type="transmembrane region" description="Helical" evidence="2">
    <location>
        <begin position="264"/>
        <end position="283"/>
    </location>
</feature>
<feature type="chain" id="PRO_5002344091" evidence="3">
    <location>
        <begin position="24"/>
        <end position="453"/>
    </location>
</feature>
<organism evidence="5 6">
    <name type="scientific">Chlorocebus sabaeus</name>
    <name type="common">Green monkey</name>
    <name type="synonym">Simia sabaea</name>
    <dbReference type="NCBI Taxonomy" id="60711"/>
    <lineage>
        <taxon>Eukaryota</taxon>
        <taxon>Metazoa</taxon>
        <taxon>Chordata</taxon>
        <taxon>Craniata</taxon>
        <taxon>Vertebrata</taxon>
        <taxon>Euteleostomi</taxon>
        <taxon>Mammalia</taxon>
        <taxon>Eutheria</taxon>
        <taxon>Euarchontoglires</taxon>
        <taxon>Primates</taxon>
        <taxon>Haplorrhini</taxon>
        <taxon>Catarrhini</taxon>
        <taxon>Cercopithecidae</taxon>
        <taxon>Cercopithecinae</taxon>
        <taxon>Chlorocebus</taxon>
    </lineage>
</organism>
<dbReference type="InterPro" id="IPR036946">
    <property type="entry name" value="G_retro_matrix_sf"/>
</dbReference>
<dbReference type="SUPFAM" id="SSF48726">
    <property type="entry name" value="Immunoglobulin"/>
    <property type="match status" value="2"/>
</dbReference>
<dbReference type="SMART" id="SM00409">
    <property type="entry name" value="IG"/>
    <property type="match status" value="1"/>
</dbReference>
<reference evidence="5 6" key="1">
    <citation type="submission" date="2014-03" db="EMBL/GenBank/DDBJ databases">
        <authorList>
            <person name="Warren W."/>
            <person name="Wilson R.K."/>
        </authorList>
    </citation>
    <scope>NUCLEOTIDE SEQUENCE</scope>
</reference>
<dbReference type="CDD" id="cd00098">
    <property type="entry name" value="IgC1"/>
    <property type="match status" value="1"/>
</dbReference>
<dbReference type="EMBL" id="AQIB01085155">
    <property type="status" value="NOT_ANNOTATED_CDS"/>
    <property type="molecule type" value="Genomic_DNA"/>
</dbReference>
<dbReference type="InterPro" id="IPR010999">
    <property type="entry name" value="Retrovr_matrix"/>
</dbReference>
<keyword evidence="6" id="KW-1185">Reference proteome</keyword>
<name>A0A0D9QXP1_CHLSB</name>
<dbReference type="AlphaFoldDB" id="A0A0D9QXP1"/>
<feature type="compositionally biased region" description="Basic and acidic residues" evidence="1">
    <location>
        <begin position="396"/>
        <end position="413"/>
    </location>
</feature>
<dbReference type="PANTHER" id="PTHR33166">
    <property type="entry name" value="GAG_P30 DOMAIN-CONTAINING PROTEIN"/>
    <property type="match status" value="1"/>
</dbReference>
<dbReference type="SMART" id="SM00407">
    <property type="entry name" value="IGc1"/>
    <property type="match status" value="1"/>
</dbReference>
<feature type="region of interest" description="Disordered" evidence="1">
    <location>
        <begin position="393"/>
        <end position="453"/>
    </location>
</feature>
<dbReference type="GO" id="GO:0051132">
    <property type="term" value="P:NK T cell activation"/>
    <property type="evidence" value="ECO:0007669"/>
    <property type="project" value="Ensembl"/>
</dbReference>
<keyword evidence="3" id="KW-0732">Signal</keyword>
<dbReference type="InterPro" id="IPR036179">
    <property type="entry name" value="Ig-like_dom_sf"/>
</dbReference>
<dbReference type="STRING" id="60711.ENSCSAP00000001130"/>